<evidence type="ECO:0000313" key="2">
    <source>
        <dbReference type="EMBL" id="KFJ04650.1"/>
    </source>
</evidence>
<gene>
    <name evidence="2" type="ORF">BISU_0660</name>
</gene>
<sequence length="53" mass="5853">MVAFVLVLLALWIIGGIAGLVLKGLLWLFWVSLVLFLATLVFSFVKGIFTKKS</sequence>
<dbReference type="STRING" id="77635.BISU_0660"/>
<comment type="caution">
    <text evidence="2">The sequence shown here is derived from an EMBL/GenBank/DDBJ whole genome shotgun (WGS) entry which is preliminary data.</text>
</comment>
<name>A0A087EA49_9BIFI</name>
<organism evidence="2 3">
    <name type="scientific">Bifidobacterium subtile</name>
    <dbReference type="NCBI Taxonomy" id="77635"/>
    <lineage>
        <taxon>Bacteria</taxon>
        <taxon>Bacillati</taxon>
        <taxon>Actinomycetota</taxon>
        <taxon>Actinomycetes</taxon>
        <taxon>Bifidobacteriales</taxon>
        <taxon>Bifidobacteriaceae</taxon>
        <taxon>Bifidobacterium</taxon>
    </lineage>
</organism>
<keyword evidence="3" id="KW-1185">Reference proteome</keyword>
<dbReference type="Proteomes" id="UP000029055">
    <property type="component" value="Unassembled WGS sequence"/>
</dbReference>
<dbReference type="eggNOG" id="ENOG5032F0F">
    <property type="taxonomic scope" value="Bacteria"/>
</dbReference>
<proteinExistence type="predicted"/>
<keyword evidence="1" id="KW-0472">Membrane</keyword>
<dbReference type="AlphaFoldDB" id="A0A087EA49"/>
<feature type="transmembrane region" description="Helical" evidence="1">
    <location>
        <begin position="29"/>
        <end position="49"/>
    </location>
</feature>
<evidence type="ECO:0000256" key="1">
    <source>
        <dbReference type="SAM" id="Phobius"/>
    </source>
</evidence>
<protein>
    <submittedName>
        <fullName evidence="2">Uncharacterized protein</fullName>
    </submittedName>
</protein>
<accession>A0A087EA49</accession>
<keyword evidence="1" id="KW-1133">Transmembrane helix</keyword>
<reference evidence="2 3" key="1">
    <citation type="submission" date="2014-03" db="EMBL/GenBank/DDBJ databases">
        <title>Genomics of Bifidobacteria.</title>
        <authorList>
            <person name="Ventura M."/>
            <person name="Milani C."/>
            <person name="Lugli G.A."/>
        </authorList>
    </citation>
    <scope>NUCLEOTIDE SEQUENCE [LARGE SCALE GENOMIC DNA]</scope>
    <source>
        <strain evidence="2 3">LMG 11597</strain>
    </source>
</reference>
<evidence type="ECO:0000313" key="3">
    <source>
        <dbReference type="Proteomes" id="UP000029055"/>
    </source>
</evidence>
<dbReference type="EMBL" id="JGZR01000003">
    <property type="protein sequence ID" value="KFJ04650.1"/>
    <property type="molecule type" value="Genomic_DNA"/>
</dbReference>
<keyword evidence="1" id="KW-0812">Transmembrane</keyword>